<reference evidence="2 3" key="1">
    <citation type="submission" date="2016-10" db="EMBL/GenBank/DDBJ databases">
        <authorList>
            <person name="de Groot N.N."/>
        </authorList>
    </citation>
    <scope>NUCLEOTIDE SEQUENCE [LARGE SCALE GENOMIC DNA]</scope>
    <source>
        <strain evidence="2 3">DSM 12272</strain>
    </source>
</reference>
<name>A0A1H0UFU9_9CLOT</name>
<dbReference type="NCBIfam" id="TIGR02834">
    <property type="entry name" value="spo_ytxC"/>
    <property type="match status" value="1"/>
</dbReference>
<evidence type="ECO:0000313" key="3">
    <source>
        <dbReference type="Proteomes" id="UP000198597"/>
    </source>
</evidence>
<dbReference type="Proteomes" id="UP000198597">
    <property type="component" value="Unassembled WGS sequence"/>
</dbReference>
<dbReference type="RefSeq" id="WP_089971466.1">
    <property type="nucleotide sequence ID" value="NZ_FNJM01000010.1"/>
</dbReference>
<evidence type="ECO:0000313" key="2">
    <source>
        <dbReference type="EMBL" id="SDP65162.1"/>
    </source>
</evidence>
<evidence type="ECO:0000313" key="4">
    <source>
        <dbReference type="Proteomes" id="UP000585258"/>
    </source>
</evidence>
<dbReference type="OrthoDB" id="2986513at2"/>
<organism evidence="2 3">
    <name type="scientific">Clostridium gasigenes</name>
    <dbReference type="NCBI Taxonomy" id="94869"/>
    <lineage>
        <taxon>Bacteria</taxon>
        <taxon>Bacillati</taxon>
        <taxon>Bacillota</taxon>
        <taxon>Clostridia</taxon>
        <taxon>Eubacteriales</taxon>
        <taxon>Clostridiaceae</taxon>
        <taxon>Clostridium</taxon>
    </lineage>
</organism>
<dbReference type="EMBL" id="JACKWY010000021">
    <property type="protein sequence ID" value="MBB6716790.1"/>
    <property type="molecule type" value="Genomic_DNA"/>
</dbReference>
<accession>A0A1H0UFU9</accession>
<dbReference type="InterPro" id="IPR014199">
    <property type="entry name" value="Spore_YtxC"/>
</dbReference>
<keyword evidence="3" id="KW-1185">Reference proteome</keyword>
<dbReference type="EMBL" id="FNJM01000010">
    <property type="protein sequence ID" value="SDP65162.1"/>
    <property type="molecule type" value="Genomic_DNA"/>
</dbReference>
<dbReference type="AlphaFoldDB" id="A0A1H0UFU9"/>
<reference evidence="1 4" key="2">
    <citation type="submission" date="2020-08" db="EMBL/GenBank/DDBJ databases">
        <title>Clostridia isolated from Swiss meat.</title>
        <authorList>
            <person name="Wambui J."/>
            <person name="Stevens M.J.A."/>
            <person name="Stephan R."/>
        </authorList>
    </citation>
    <scope>NUCLEOTIDE SEQUENCE [LARGE SCALE GENOMIC DNA]</scope>
    <source>
        <strain evidence="1 4">CM001</strain>
    </source>
</reference>
<dbReference type="Pfam" id="PF08812">
    <property type="entry name" value="YtxC"/>
    <property type="match status" value="1"/>
</dbReference>
<proteinExistence type="predicted"/>
<sequence>MLVLKLVYNEDLDFIREIQELKTMLKKKNIIIGVVESIETNIHMIKIICDDECYNEKVKKIIDLYVSNILYKIVIDKYKEKEMFDFLIDTYFFLKQDEIIEVEEEIMKVLYCEEDLKNENLVYYMNKMNTVIRKIQDCLQENTEININGFITFRMKDLREDIEEIIDKVVENYMVEKEYKEFVKLLKYFVDIQESKIEEIDICIGENGNYSIRDDNGNDIFNEFMKELAECRVDTDANIEDVIISGLITNVPKKVVIHGKENCGNKEFLETISSVFGERVSYCQGCSICTLPKIKF</sequence>
<protein>
    <submittedName>
        <fullName evidence="2">Putative sporulation protein YtxC</fullName>
    </submittedName>
</protein>
<gene>
    <name evidence="1" type="primary">ytxC</name>
    <name evidence="1" type="ORF">H7E68_19070</name>
    <name evidence="2" type="ORF">SAMN04488529_110120</name>
</gene>
<dbReference type="STRING" id="94869.SAMN04488529_110120"/>
<dbReference type="Proteomes" id="UP000585258">
    <property type="component" value="Unassembled WGS sequence"/>
</dbReference>
<evidence type="ECO:0000313" key="1">
    <source>
        <dbReference type="EMBL" id="MBB6716790.1"/>
    </source>
</evidence>